<reference evidence="11" key="1">
    <citation type="journal article" date="2022" name="Int. J. Syst. Evol. Microbiol.">
        <title>Anaeromyxobacter oryzae sp. nov., Anaeromyxobacter diazotrophicus sp. nov. and Anaeromyxobacter paludicola sp. nov., isolated from paddy soils.</title>
        <authorList>
            <person name="Itoh H."/>
            <person name="Xu Z."/>
            <person name="Mise K."/>
            <person name="Masuda Y."/>
            <person name="Ushijima N."/>
            <person name="Hayakawa C."/>
            <person name="Shiratori Y."/>
            <person name="Senoo K."/>
        </authorList>
    </citation>
    <scope>NUCLEOTIDE SEQUENCE [LARGE SCALE GENOMIC DNA]</scope>
    <source>
        <strain evidence="11">Red630</strain>
    </source>
</reference>
<evidence type="ECO:0000256" key="7">
    <source>
        <dbReference type="ARBA" id="ARBA00023239"/>
    </source>
</evidence>
<feature type="binding site" evidence="8">
    <location>
        <begin position="35"/>
        <end position="37"/>
    </location>
    <ligand>
        <name>S-adenosyl-L-methionine</name>
        <dbReference type="ChEBI" id="CHEBI:59789"/>
    </ligand>
</feature>
<dbReference type="EMBL" id="AP025592">
    <property type="protein sequence ID" value="BDG08052.1"/>
    <property type="molecule type" value="Genomic_DNA"/>
</dbReference>
<evidence type="ECO:0000256" key="5">
    <source>
        <dbReference type="ARBA" id="ARBA00023004"/>
    </source>
</evidence>
<evidence type="ECO:0000256" key="1">
    <source>
        <dbReference type="ARBA" id="ARBA00022485"/>
    </source>
</evidence>
<comment type="function">
    <text evidence="8">Catalyzes the complex heterocyclic radical-mediated conversion of 6-carboxy-5,6,7,8-tetrahydropterin (CPH4) to 7-carboxy-7-deazaguanine (CDG), a step common to the biosynthetic pathways of all 7-deazapurine-containing compounds.</text>
</comment>
<comment type="pathway">
    <text evidence="8">Purine metabolism; 7-cyano-7-deazaguanine biosynthesis.</text>
</comment>
<dbReference type="SFLD" id="SFLDS00029">
    <property type="entry name" value="Radical_SAM"/>
    <property type="match status" value="1"/>
</dbReference>
<accession>A0ABN6N4D4</accession>
<keyword evidence="8" id="KW-0671">Queuosine biosynthesis</keyword>
<feature type="binding site" evidence="8">
    <location>
        <position position="25"/>
    </location>
    <ligand>
        <name>substrate</name>
    </ligand>
</feature>
<evidence type="ECO:0000256" key="4">
    <source>
        <dbReference type="ARBA" id="ARBA00022842"/>
    </source>
</evidence>
<dbReference type="Proteomes" id="UP001162734">
    <property type="component" value="Chromosome"/>
</dbReference>
<dbReference type="PANTHER" id="PTHR42836">
    <property type="entry name" value="7-CARBOXY-7-DEAZAGUANINE SYNTHASE"/>
    <property type="match status" value="1"/>
</dbReference>
<proteinExistence type="inferred from homology"/>
<dbReference type="Pfam" id="PF04055">
    <property type="entry name" value="Radical_SAM"/>
    <property type="match status" value="1"/>
</dbReference>
<dbReference type="EC" id="4.3.99.3" evidence="8"/>
<feature type="binding site" evidence="8">
    <location>
        <begin position="10"/>
        <end position="12"/>
    </location>
    <ligand>
        <name>substrate</name>
    </ligand>
</feature>
<keyword evidence="1 8" id="KW-0004">4Fe-4S</keyword>
<comment type="cofactor">
    <cofactor evidence="8">
        <name>[4Fe-4S] cluster</name>
        <dbReference type="ChEBI" id="CHEBI:49883"/>
    </cofactor>
    <text evidence="8">Binds 1 [4Fe-4S] cluster. The cluster is coordinated with 3 cysteines and an exchangeable S-adenosyl-L-methionine.</text>
</comment>
<dbReference type="PIRSF" id="PIRSF000370">
    <property type="entry name" value="QueE"/>
    <property type="match status" value="1"/>
</dbReference>
<name>A0ABN6N4D4_9BACT</name>
<dbReference type="InterPro" id="IPR013785">
    <property type="entry name" value="Aldolase_TIM"/>
</dbReference>
<gene>
    <name evidence="8 10" type="primary">queE</name>
    <name evidence="10" type="ORF">AMPC_11650</name>
</gene>
<dbReference type="RefSeq" id="WP_248345177.1">
    <property type="nucleotide sequence ID" value="NZ_AP025592.1"/>
</dbReference>
<evidence type="ECO:0000313" key="11">
    <source>
        <dbReference type="Proteomes" id="UP001162734"/>
    </source>
</evidence>
<keyword evidence="11" id="KW-1185">Reference proteome</keyword>
<comment type="cofactor">
    <cofactor evidence="8">
        <name>Mg(2+)</name>
        <dbReference type="ChEBI" id="CHEBI:18420"/>
    </cofactor>
</comment>
<dbReference type="Gene3D" id="3.20.20.70">
    <property type="entry name" value="Aldolase class I"/>
    <property type="match status" value="1"/>
</dbReference>
<dbReference type="InterPro" id="IPR007197">
    <property type="entry name" value="rSAM"/>
</dbReference>
<evidence type="ECO:0000256" key="6">
    <source>
        <dbReference type="ARBA" id="ARBA00023014"/>
    </source>
</evidence>
<evidence type="ECO:0000313" key="10">
    <source>
        <dbReference type="EMBL" id="BDG08052.1"/>
    </source>
</evidence>
<keyword evidence="4 8" id="KW-0460">Magnesium</keyword>
<dbReference type="PROSITE" id="PS51918">
    <property type="entry name" value="RADICAL_SAM"/>
    <property type="match status" value="1"/>
</dbReference>
<feature type="binding site" evidence="8">
    <location>
        <position position="68"/>
    </location>
    <ligand>
        <name>substrate</name>
    </ligand>
</feature>
<feature type="binding site" evidence="8">
    <location>
        <position position="36"/>
    </location>
    <ligand>
        <name>[4Fe-4S] cluster</name>
        <dbReference type="ChEBI" id="CHEBI:49883"/>
        <note>4Fe-4S-S-AdoMet</note>
    </ligand>
</feature>
<protein>
    <recommendedName>
        <fullName evidence="8">7-carboxy-7-deazaguanine synthase</fullName>
        <shortName evidence="8">CDG synthase</shortName>
        <ecNumber evidence="8">4.3.99.3</ecNumber>
    </recommendedName>
    <alternativeName>
        <fullName evidence="8">Queuosine biosynthesis protein QueE</fullName>
    </alternativeName>
</protein>
<keyword evidence="2 8" id="KW-0949">S-adenosyl-L-methionine</keyword>
<feature type="binding site" evidence="8">
    <location>
        <position position="70"/>
    </location>
    <ligand>
        <name>S-adenosyl-L-methionine</name>
        <dbReference type="ChEBI" id="CHEBI:59789"/>
    </ligand>
</feature>
<keyword evidence="7 8" id="KW-0456">Lyase</keyword>
<feature type="binding site" evidence="8">
    <location>
        <position position="38"/>
    </location>
    <ligand>
        <name>Mg(2+)</name>
        <dbReference type="ChEBI" id="CHEBI:18420"/>
    </ligand>
</feature>
<dbReference type="InterPro" id="IPR024924">
    <property type="entry name" value="7-CO-7-deazaguanine_synth-like"/>
</dbReference>
<comment type="caution">
    <text evidence="8">Lacks conserved residue(s) required for the propagation of feature annotation.</text>
</comment>
<dbReference type="PANTHER" id="PTHR42836:SF1">
    <property type="entry name" value="7-CARBOXY-7-DEAZAGUANINE SYNTHASE"/>
    <property type="match status" value="1"/>
</dbReference>
<organism evidence="10 11">
    <name type="scientific">Anaeromyxobacter paludicola</name>
    <dbReference type="NCBI Taxonomy" id="2918171"/>
    <lineage>
        <taxon>Bacteria</taxon>
        <taxon>Pseudomonadati</taxon>
        <taxon>Myxococcota</taxon>
        <taxon>Myxococcia</taxon>
        <taxon>Myxococcales</taxon>
        <taxon>Cystobacterineae</taxon>
        <taxon>Anaeromyxobacteraceae</taxon>
        <taxon>Anaeromyxobacter</taxon>
    </lineage>
</organism>
<keyword evidence="3 8" id="KW-0479">Metal-binding</keyword>
<dbReference type="CDD" id="cd01335">
    <property type="entry name" value="Radical_SAM"/>
    <property type="match status" value="1"/>
</dbReference>
<evidence type="ECO:0000256" key="2">
    <source>
        <dbReference type="ARBA" id="ARBA00022691"/>
    </source>
</evidence>
<evidence type="ECO:0000256" key="3">
    <source>
        <dbReference type="ARBA" id="ARBA00022723"/>
    </source>
</evidence>
<keyword evidence="5 8" id="KW-0408">Iron</keyword>
<feature type="domain" description="Radical SAM core" evidence="9">
    <location>
        <begin position="16"/>
        <end position="205"/>
    </location>
</feature>
<comment type="cofactor">
    <cofactor evidence="8">
        <name>S-adenosyl-L-methionine</name>
        <dbReference type="ChEBI" id="CHEBI:59789"/>
    </cofactor>
    <text evidence="8">Binds 1 S-adenosyl-L-methionine per subunit.</text>
</comment>
<comment type="catalytic activity">
    <reaction evidence="8">
        <text>6-carboxy-5,6,7,8-tetrahydropterin + H(+) = 7-carboxy-7-carbaguanine + NH4(+)</text>
        <dbReference type="Rhea" id="RHEA:27974"/>
        <dbReference type="ChEBI" id="CHEBI:15378"/>
        <dbReference type="ChEBI" id="CHEBI:28938"/>
        <dbReference type="ChEBI" id="CHEBI:61032"/>
        <dbReference type="ChEBI" id="CHEBI:61036"/>
        <dbReference type="EC" id="4.3.99.3"/>
    </reaction>
</comment>
<keyword evidence="6 8" id="KW-0411">Iron-sulfur</keyword>
<comment type="subunit">
    <text evidence="8">Homodimer.</text>
</comment>
<dbReference type="SUPFAM" id="SSF102114">
    <property type="entry name" value="Radical SAM enzymes"/>
    <property type="match status" value="1"/>
</dbReference>
<evidence type="ECO:0000259" key="9">
    <source>
        <dbReference type="PROSITE" id="PS51918"/>
    </source>
</evidence>
<dbReference type="HAMAP" id="MF_00917">
    <property type="entry name" value="QueE"/>
    <property type="match status" value="1"/>
</dbReference>
<evidence type="ECO:0000256" key="8">
    <source>
        <dbReference type="HAMAP-Rule" id="MF_00917"/>
    </source>
</evidence>
<feature type="binding site" evidence="8">
    <location>
        <position position="29"/>
    </location>
    <ligand>
        <name>[4Fe-4S] cluster</name>
        <dbReference type="ChEBI" id="CHEBI:49883"/>
        <note>4Fe-4S-S-AdoMet</note>
    </ligand>
</feature>
<dbReference type="InterPro" id="IPR058240">
    <property type="entry name" value="rSAM_sf"/>
</dbReference>
<sequence length="210" mass="23367">MRVTEIFFSIQGEGTRAGRPCVFVRFTGCDLRCVYCDTAYAFQGGRDLSRAEILAEVRRHPCKLVLLTGGEPLLQKELPELARELLAEGYEVTVETHGQRPMDALPPEVVRIADVKTPGSGEVAKDFGWLASLRPHDEVKFVVASEDDWRWSLEVMRRHALPGRVAVLVSPVHGAVDSKDLARWILESGVEARLNLQIHKIVWGATARGV</sequence>
<comment type="similarity">
    <text evidence="8">Belongs to the radical SAM superfamily. 7-carboxy-7-deazaguanine synthase family.</text>
</comment>
<feature type="binding site" evidence="8">
    <location>
        <position position="33"/>
    </location>
    <ligand>
        <name>[4Fe-4S] cluster</name>
        <dbReference type="ChEBI" id="CHEBI:49883"/>
        <note>4Fe-4S-S-AdoMet</note>
    </ligand>
</feature>